<keyword evidence="4" id="KW-0411">Iron-sulfur</keyword>
<name>A0AAV2RUL4_MEGNR</name>
<dbReference type="SUPFAM" id="SSF50022">
    <property type="entry name" value="ISP domain"/>
    <property type="match status" value="1"/>
</dbReference>
<dbReference type="PROSITE" id="PS51296">
    <property type="entry name" value="RIESKE"/>
    <property type="match status" value="1"/>
</dbReference>
<dbReference type="PANTHER" id="PTHR21496">
    <property type="entry name" value="FERREDOXIN-RELATED"/>
    <property type="match status" value="1"/>
</dbReference>
<gene>
    <name evidence="6" type="ORF">MNOR_LOCUS28842</name>
</gene>
<organism evidence="6 7">
    <name type="scientific">Meganyctiphanes norvegica</name>
    <name type="common">Northern krill</name>
    <name type="synonym">Thysanopoda norvegica</name>
    <dbReference type="NCBI Taxonomy" id="48144"/>
    <lineage>
        <taxon>Eukaryota</taxon>
        <taxon>Metazoa</taxon>
        <taxon>Ecdysozoa</taxon>
        <taxon>Arthropoda</taxon>
        <taxon>Crustacea</taxon>
        <taxon>Multicrustacea</taxon>
        <taxon>Malacostraca</taxon>
        <taxon>Eumalacostraca</taxon>
        <taxon>Eucarida</taxon>
        <taxon>Euphausiacea</taxon>
        <taxon>Euphausiidae</taxon>
        <taxon>Meganyctiphanes</taxon>
    </lineage>
</organism>
<dbReference type="Gene3D" id="2.102.10.10">
    <property type="entry name" value="Rieske [2Fe-2S] iron-sulphur domain"/>
    <property type="match status" value="1"/>
</dbReference>
<comment type="caution">
    <text evidence="6">The sequence shown here is derived from an EMBL/GenBank/DDBJ whole genome shotgun (WGS) entry which is preliminary data.</text>
</comment>
<sequence length="175" mass="19797">MDHFQEDGQFFFHVHQISLYDLYDWSKVTDNNSEMIVSHSNVSRNSFTDTGRPNKAPSRRSGLRTGTLVRVNENDVALFRFGETVYGISEKCPHAGGPLHVGDIEELPDQSLCVRCPYHGWKFDLATGKCRHPSSRGDMSTKVYPVKVDHYTGDLSVGFIEFSPLYFSTPMIFGL</sequence>
<dbReference type="InterPro" id="IPR017941">
    <property type="entry name" value="Rieske_2Fe-2S"/>
</dbReference>
<evidence type="ECO:0000256" key="1">
    <source>
        <dbReference type="ARBA" id="ARBA00022714"/>
    </source>
</evidence>
<dbReference type="EMBL" id="CAXKWB010032484">
    <property type="protein sequence ID" value="CAL4141325.1"/>
    <property type="molecule type" value="Genomic_DNA"/>
</dbReference>
<keyword evidence="3" id="KW-0408">Iron</keyword>
<evidence type="ECO:0000259" key="5">
    <source>
        <dbReference type="PROSITE" id="PS51296"/>
    </source>
</evidence>
<dbReference type="GO" id="GO:0051537">
    <property type="term" value="F:2 iron, 2 sulfur cluster binding"/>
    <property type="evidence" value="ECO:0007669"/>
    <property type="project" value="UniProtKB-KW"/>
</dbReference>
<dbReference type="PANTHER" id="PTHR21496:SF25">
    <property type="entry name" value="RIESKE DOMAIN-CONTAINING PROTEIN"/>
    <property type="match status" value="1"/>
</dbReference>
<accession>A0AAV2RUL4</accession>
<evidence type="ECO:0000256" key="3">
    <source>
        <dbReference type="ARBA" id="ARBA00023004"/>
    </source>
</evidence>
<dbReference type="Pfam" id="PF00355">
    <property type="entry name" value="Rieske"/>
    <property type="match status" value="1"/>
</dbReference>
<protein>
    <recommendedName>
        <fullName evidence="5">Rieske domain-containing protein</fullName>
    </recommendedName>
</protein>
<keyword evidence="1" id="KW-0001">2Fe-2S</keyword>
<dbReference type="InterPro" id="IPR036922">
    <property type="entry name" value="Rieske_2Fe-2S_sf"/>
</dbReference>
<dbReference type="Proteomes" id="UP001497623">
    <property type="component" value="Unassembled WGS sequence"/>
</dbReference>
<dbReference type="AlphaFoldDB" id="A0AAV2RUL4"/>
<evidence type="ECO:0000256" key="2">
    <source>
        <dbReference type="ARBA" id="ARBA00022723"/>
    </source>
</evidence>
<evidence type="ECO:0000313" key="7">
    <source>
        <dbReference type="Proteomes" id="UP001497623"/>
    </source>
</evidence>
<proteinExistence type="predicted"/>
<evidence type="ECO:0000313" key="6">
    <source>
        <dbReference type="EMBL" id="CAL4141325.1"/>
    </source>
</evidence>
<feature type="domain" description="Rieske" evidence="5">
    <location>
        <begin position="55"/>
        <end position="155"/>
    </location>
</feature>
<reference evidence="6 7" key="1">
    <citation type="submission" date="2024-05" db="EMBL/GenBank/DDBJ databases">
        <authorList>
            <person name="Wallberg A."/>
        </authorList>
    </citation>
    <scope>NUCLEOTIDE SEQUENCE [LARGE SCALE GENOMIC DNA]</scope>
</reference>
<evidence type="ECO:0000256" key="4">
    <source>
        <dbReference type="ARBA" id="ARBA00023014"/>
    </source>
</evidence>
<dbReference type="GO" id="GO:0046872">
    <property type="term" value="F:metal ion binding"/>
    <property type="evidence" value="ECO:0007669"/>
    <property type="project" value="UniProtKB-KW"/>
</dbReference>
<keyword evidence="2" id="KW-0479">Metal-binding</keyword>
<keyword evidence="7" id="KW-1185">Reference proteome</keyword>